<dbReference type="GO" id="GO:0005886">
    <property type="term" value="C:plasma membrane"/>
    <property type="evidence" value="ECO:0007669"/>
    <property type="project" value="TreeGrafter"/>
</dbReference>
<keyword evidence="5 11" id="KW-1133">Transmembrane helix</keyword>
<dbReference type="CDD" id="cd17502">
    <property type="entry name" value="MFS_Azr1_MDR_like"/>
    <property type="match status" value="1"/>
</dbReference>
<dbReference type="FunFam" id="1.20.1250.20:FF:000196">
    <property type="entry name" value="MFS toxin efflux pump (AflT)"/>
    <property type="match status" value="1"/>
</dbReference>
<evidence type="ECO:0000256" key="7">
    <source>
        <dbReference type="ARBA" id="ARBA00057269"/>
    </source>
</evidence>
<dbReference type="Pfam" id="PF03676">
    <property type="entry name" value="PHAF1"/>
    <property type="match status" value="1"/>
</dbReference>
<feature type="domain" description="Major facilitator superfamily (MFS) profile" evidence="12">
    <location>
        <begin position="597"/>
        <end position="1088"/>
    </location>
</feature>
<dbReference type="EMBL" id="JAGIXG020000008">
    <property type="protein sequence ID" value="KAI6783324.1"/>
    <property type="molecule type" value="Genomic_DNA"/>
</dbReference>
<dbReference type="PROSITE" id="PS50850">
    <property type="entry name" value="MFS"/>
    <property type="match status" value="1"/>
</dbReference>
<dbReference type="GO" id="GO:0005774">
    <property type="term" value="C:vacuolar membrane"/>
    <property type="evidence" value="ECO:0007669"/>
    <property type="project" value="UniProtKB-SubCell"/>
</dbReference>
<name>A0A9P9Y4E3_9HYPO</name>
<feature type="transmembrane region" description="Helical" evidence="11">
    <location>
        <begin position="920"/>
        <end position="939"/>
    </location>
</feature>
<dbReference type="FunFam" id="1.20.1720.10:FF:000014">
    <property type="entry name" value="MFS drug transporter, putative"/>
    <property type="match status" value="1"/>
</dbReference>
<dbReference type="InterPro" id="IPR005373">
    <property type="entry name" value="PHAF1"/>
</dbReference>
<evidence type="ECO:0000256" key="3">
    <source>
        <dbReference type="ARBA" id="ARBA00022448"/>
    </source>
</evidence>
<feature type="compositionally biased region" description="Basic and acidic residues" evidence="10">
    <location>
        <begin position="279"/>
        <end position="299"/>
    </location>
</feature>
<feature type="transmembrane region" description="Helical" evidence="11">
    <location>
        <begin position="662"/>
        <end position="681"/>
    </location>
</feature>
<dbReference type="OrthoDB" id="10021397at2759"/>
<dbReference type="PRINTS" id="PR01036">
    <property type="entry name" value="TCRTETB"/>
</dbReference>
<evidence type="ECO:0000313" key="13">
    <source>
        <dbReference type="EMBL" id="KAI6783324.1"/>
    </source>
</evidence>
<feature type="region of interest" description="Disordered" evidence="10">
    <location>
        <begin position="274"/>
        <end position="322"/>
    </location>
</feature>
<feature type="transmembrane region" description="Helical" evidence="11">
    <location>
        <begin position="1066"/>
        <end position="1083"/>
    </location>
</feature>
<comment type="caution">
    <text evidence="13">The sequence shown here is derived from an EMBL/GenBank/DDBJ whole genome shotgun (WGS) entry which is preliminary data.</text>
</comment>
<dbReference type="Pfam" id="PF07690">
    <property type="entry name" value="MFS_1"/>
    <property type="match status" value="1"/>
</dbReference>
<feature type="transmembrane region" description="Helical" evidence="11">
    <location>
        <begin position="889"/>
        <end position="913"/>
    </location>
</feature>
<comment type="similarity">
    <text evidence="2">Belongs to the major facilitator superfamily. TCR/Tet family.</text>
</comment>
<organism evidence="13 14">
    <name type="scientific">Emericellopsis cladophorae</name>
    <dbReference type="NCBI Taxonomy" id="2686198"/>
    <lineage>
        <taxon>Eukaryota</taxon>
        <taxon>Fungi</taxon>
        <taxon>Dikarya</taxon>
        <taxon>Ascomycota</taxon>
        <taxon>Pezizomycotina</taxon>
        <taxon>Sordariomycetes</taxon>
        <taxon>Hypocreomycetidae</taxon>
        <taxon>Hypocreales</taxon>
        <taxon>Bionectriaceae</taxon>
        <taxon>Emericellopsis</taxon>
    </lineage>
</organism>
<dbReference type="InterPro" id="IPR020846">
    <property type="entry name" value="MFS_dom"/>
</dbReference>
<feature type="transmembrane region" description="Helical" evidence="11">
    <location>
        <begin position="720"/>
        <end position="742"/>
    </location>
</feature>
<feature type="transmembrane region" description="Helical" evidence="11">
    <location>
        <begin position="687"/>
        <end position="708"/>
    </location>
</feature>
<dbReference type="GO" id="GO:0022857">
    <property type="term" value="F:transmembrane transporter activity"/>
    <property type="evidence" value="ECO:0007669"/>
    <property type="project" value="InterPro"/>
</dbReference>
<feature type="compositionally biased region" description="Low complexity" evidence="10">
    <location>
        <begin position="354"/>
        <end position="367"/>
    </location>
</feature>
<feature type="compositionally biased region" description="Basic and acidic residues" evidence="10">
    <location>
        <begin position="519"/>
        <end position="540"/>
    </location>
</feature>
<evidence type="ECO:0000256" key="6">
    <source>
        <dbReference type="ARBA" id="ARBA00023136"/>
    </source>
</evidence>
<keyword evidence="4 11" id="KW-0812">Transmembrane</keyword>
<accession>A0A9P9Y4E3</accession>
<keyword evidence="14" id="KW-1185">Reference proteome</keyword>
<dbReference type="InterPro" id="IPR036259">
    <property type="entry name" value="MFS_trans_sf"/>
</dbReference>
<evidence type="ECO:0000256" key="2">
    <source>
        <dbReference type="ARBA" id="ARBA00007520"/>
    </source>
</evidence>
<dbReference type="AlphaFoldDB" id="A0A9P9Y4E3"/>
<dbReference type="GeneID" id="75830839"/>
<evidence type="ECO:0000256" key="4">
    <source>
        <dbReference type="ARBA" id="ARBA00022692"/>
    </source>
</evidence>
<keyword evidence="6 11" id="KW-0472">Membrane</keyword>
<feature type="region of interest" description="Disordered" evidence="10">
    <location>
        <begin position="453"/>
        <end position="478"/>
    </location>
</feature>
<dbReference type="InterPro" id="IPR011701">
    <property type="entry name" value="MFS"/>
</dbReference>
<feature type="region of interest" description="Disordered" evidence="10">
    <location>
        <begin position="515"/>
        <end position="580"/>
    </location>
</feature>
<keyword evidence="3" id="KW-0813">Transport</keyword>
<dbReference type="Gene3D" id="1.20.1720.10">
    <property type="entry name" value="Multidrug resistance protein D"/>
    <property type="match status" value="1"/>
</dbReference>
<dbReference type="SUPFAM" id="SSF103473">
    <property type="entry name" value="MFS general substrate transporter"/>
    <property type="match status" value="1"/>
</dbReference>
<dbReference type="PANTHER" id="PTHR23501">
    <property type="entry name" value="MAJOR FACILITATOR SUPERFAMILY"/>
    <property type="match status" value="1"/>
</dbReference>
<reference evidence="13" key="1">
    <citation type="journal article" date="2021" name="J Fungi (Basel)">
        <title>Genomic and Metabolomic Analyses of the Marine Fungus Emericellopsis cladophorae: Insights into Saltwater Adaptability Mechanisms and Its Biosynthetic Potential.</title>
        <authorList>
            <person name="Goncalves M.F.M."/>
            <person name="Hilario S."/>
            <person name="Van de Peer Y."/>
            <person name="Esteves A.C."/>
            <person name="Alves A."/>
        </authorList>
    </citation>
    <scope>NUCLEOTIDE SEQUENCE</scope>
    <source>
        <strain evidence="13">MUM 19.33</strain>
    </source>
</reference>
<feature type="transmembrane region" description="Helical" evidence="11">
    <location>
        <begin position="595"/>
        <end position="619"/>
    </location>
</feature>
<feature type="compositionally biased region" description="Low complexity" evidence="10">
    <location>
        <begin position="466"/>
        <end position="478"/>
    </location>
</feature>
<evidence type="ECO:0000256" key="5">
    <source>
        <dbReference type="ARBA" id="ARBA00022989"/>
    </source>
</evidence>
<comment type="subcellular location">
    <subcellularLocation>
        <location evidence="1">Vacuole membrane</location>
        <topology evidence="1">Multi-pass membrane protein</topology>
    </subcellularLocation>
</comment>
<feature type="transmembrane region" description="Helical" evidence="11">
    <location>
        <begin position="754"/>
        <end position="773"/>
    </location>
</feature>
<sequence>MENLFTAELKPGRYLGFLILGASLHDVLTRLKAEPQRFPHIQLLYAPSQPITEPVRVSLPQNGMRLSFDGPEQRLRLIEILDFGKNHITFNDRDLVRPGETMGRPTFKHIYNRLFGPTYEGEFIANADNSDRDSGGAIYVLSYPGVAFNFPLTADEREADTGAVTLLAKKEATSMAIFSGPSWAESRPTLWTEVLPSCKVTGQIPKSKDVFPDEVSLARLHGGGKVELQRKWQSTGAFVIQLGETTPQDLVRELGPPSAIYRKNDQRMVIHKMRTAASDARDRPSHTSLRPEELTDTDHSSMNTGSEEDSDEEAMTGEDGALGNPSGECFYNYFYLGFDILLSTPVSPSPAPPGQQQQQQQVASDGQIKTHHPDRLVATKIVLHGNIPGSYEFNRHRRLRWEVAYLGSVPITSESPFADVEARMGDMWRQHMSERGGKGMVLNRGWGDSPGSSCELLGGWEDSSGRIEGSSSSSNGDSTTTLFGFPASERASAQALLVKFILVVLHPRAIMTDSSIMGDDDKRRTSSESTAHDHDIEREAGTASQTQSTQHQDPAVTSNAEKNVDETDAPGPAAAAAAAAAADEPEAQRTKLENFLIIFALCLALFLAALDVTIITTAIPTISAHFNSSLGYVWVGAAYLLGNSAFAPLWGKISDIWGRKPVLLAAVAIFWIGSLLCGVATSMGMLIAARAIQGIGGGGTIVLPNICISDLFSMRNRGMYFGILGMVWAIASALGPILGGLFTSKVSWRWCFYINLPISGVGMIILFFVLKLHNPRTPMREGLKAIDWTGSVLVIGGTLMLLLGLEFGGVSHPWASPTVICLIVFGIVTIGLFVINEAKVATYPVMPVRLFKSRNSVASYAFGFFHAFTFMSGSYWLPLYFQGVLRATSLLSGVYLLPFVVSLSLVSAATGVFIKKTGKYKILIVGGMAIATLGFGLFIDLGPQRHWAKIIAFQIVAGIGIGPNFQSPLIALQTNVVPSDIGSATSSFAFLRQLGTSVSVVIGGVIFNNEMQKQQGHLAAVLEEPGLANRLSGSNAAGNVQLVASLDGPDGEIARQAYWNALQTMYIVYTVFAAVGLCIAFGIKQVNLSKEHKEHKTGLTTLKGRDAPESK</sequence>
<feature type="compositionally biased region" description="Polar residues" evidence="10">
    <location>
        <begin position="542"/>
        <end position="561"/>
    </location>
</feature>
<dbReference type="Gene3D" id="1.20.1250.20">
    <property type="entry name" value="MFS general substrate transporter like domains"/>
    <property type="match status" value="1"/>
</dbReference>
<evidence type="ECO:0000259" key="12">
    <source>
        <dbReference type="PROSITE" id="PS50850"/>
    </source>
</evidence>
<proteinExistence type="inferred from homology"/>
<dbReference type="RefSeq" id="XP_051364180.1">
    <property type="nucleotide sequence ID" value="XM_051504259.1"/>
</dbReference>
<feature type="transmembrane region" description="Helical" evidence="11">
    <location>
        <begin position="814"/>
        <end position="836"/>
    </location>
</feature>
<feature type="region of interest" description="Disordered" evidence="10">
    <location>
        <begin position="346"/>
        <end position="369"/>
    </location>
</feature>
<feature type="compositionally biased region" description="Low complexity" evidence="10">
    <location>
        <begin position="569"/>
        <end position="580"/>
    </location>
</feature>
<reference evidence="13" key="2">
    <citation type="submission" date="2022-07" db="EMBL/GenBank/DDBJ databases">
        <authorList>
            <person name="Goncalves M.F.M."/>
            <person name="Hilario S."/>
            <person name="Van De Peer Y."/>
            <person name="Esteves A.C."/>
            <person name="Alves A."/>
        </authorList>
    </citation>
    <scope>NUCLEOTIDE SEQUENCE</scope>
    <source>
        <strain evidence="13">MUM 19.33</strain>
    </source>
</reference>
<feature type="transmembrane region" description="Helical" evidence="11">
    <location>
        <begin position="631"/>
        <end position="650"/>
    </location>
</feature>
<feature type="compositionally biased region" description="Acidic residues" evidence="10">
    <location>
        <begin position="306"/>
        <end position="316"/>
    </location>
</feature>
<evidence type="ECO:0000313" key="14">
    <source>
        <dbReference type="Proteomes" id="UP001055219"/>
    </source>
</evidence>
<dbReference type="PANTHER" id="PTHR23501:SF102">
    <property type="entry name" value="DRUG TRANSPORTER, PUTATIVE (AFU_ORTHOLOGUE AFUA_3G08530)-RELATED"/>
    <property type="match status" value="1"/>
</dbReference>
<evidence type="ECO:0000256" key="10">
    <source>
        <dbReference type="SAM" id="MobiDB-lite"/>
    </source>
</evidence>
<comment type="function">
    <text evidence="7">Efflux pump; part of the gene cluster that mediates the biosynthesis of dothistromin (DOTH), a polyketide toxin very similar in structure to the aflatoxin precursor, versicolorin B. One function of dotC may be to transport early-stage dothistromin biosynthetic intermediates from the cytoplasm into vacuoles, thereby affecting the rate of dothistromin production.</text>
</comment>
<evidence type="ECO:0000256" key="9">
    <source>
        <dbReference type="ARBA" id="ARBA00083178"/>
    </source>
</evidence>
<gene>
    <name evidence="13" type="ORF">J7T54_004351</name>
</gene>
<protein>
    <recommendedName>
        <fullName evidence="8">Efflux pump dotC</fullName>
    </recommendedName>
    <alternativeName>
        <fullName evidence="9">Dothistromin biosynthesis protein C</fullName>
    </alternativeName>
</protein>
<evidence type="ECO:0000256" key="1">
    <source>
        <dbReference type="ARBA" id="ARBA00004128"/>
    </source>
</evidence>
<feature type="transmembrane region" description="Helical" evidence="11">
    <location>
        <begin position="785"/>
        <end position="808"/>
    </location>
</feature>
<feature type="transmembrane region" description="Helical" evidence="11">
    <location>
        <begin position="857"/>
        <end position="877"/>
    </location>
</feature>
<evidence type="ECO:0000256" key="11">
    <source>
        <dbReference type="SAM" id="Phobius"/>
    </source>
</evidence>
<evidence type="ECO:0000256" key="8">
    <source>
        <dbReference type="ARBA" id="ARBA00069956"/>
    </source>
</evidence>
<dbReference type="Proteomes" id="UP001055219">
    <property type="component" value="Unassembled WGS sequence"/>
</dbReference>